<sequence length="421" mass="48223">MSSTSSWTTFLRSIASYNGDLSSLTAPPFILSPNSLLEYHQYWGTNTELLLAPNWITKPVKYDTEPIQLRRMLAVIKWFLATLKSQYASRTDGDHSEKKPLNPFLGEVFVAKFEDESPDKTLGETDVILEQVSHHPPVSGYAVWNKKHNTLLEGFNGIRASMGATSLNVRQYGHAVLEYKDLKENYLFTLPPLHLEGLLTGSPRVELEQKSYIQASTGYYAVLEYSGRGYFSGSSNTFKCRVYRNRDHAVQDKYSALYTIAGQWSGISTYSKGAEMPSSKGPVFLDISKVATQTLVVKPISEQHPLESRRAWQKVADAIRQGDYQLISNEKTMIENEQRELRKYEKDNDSDWERRWFDDIDYTKKSRQHDPYIRLFKMAHLSTKNVPSGVLDTSSKNDNVTTMNHWRFNRGKFVAENEIHC</sequence>
<dbReference type="GO" id="GO:0005829">
    <property type="term" value="C:cytosol"/>
    <property type="evidence" value="ECO:0007669"/>
    <property type="project" value="TreeGrafter"/>
</dbReference>
<protein>
    <submittedName>
        <fullName evidence="3">DEKNAAC101219</fullName>
    </submittedName>
</protein>
<dbReference type="FunCoup" id="A0A448YH73">
    <property type="interactions" value="101"/>
</dbReference>
<dbReference type="PROSITE" id="PS01013">
    <property type="entry name" value="OSBP"/>
    <property type="match status" value="1"/>
</dbReference>
<dbReference type="Gene3D" id="1.10.287.2720">
    <property type="match status" value="1"/>
</dbReference>
<dbReference type="GO" id="GO:0008142">
    <property type="term" value="F:oxysterol binding"/>
    <property type="evidence" value="ECO:0007669"/>
    <property type="project" value="TreeGrafter"/>
</dbReference>
<organism evidence="3 4">
    <name type="scientific">Brettanomyces naardenensis</name>
    <name type="common">Yeast</name>
    <dbReference type="NCBI Taxonomy" id="13370"/>
    <lineage>
        <taxon>Eukaryota</taxon>
        <taxon>Fungi</taxon>
        <taxon>Dikarya</taxon>
        <taxon>Ascomycota</taxon>
        <taxon>Saccharomycotina</taxon>
        <taxon>Pichiomycetes</taxon>
        <taxon>Pichiales</taxon>
        <taxon>Pichiaceae</taxon>
        <taxon>Brettanomyces</taxon>
    </lineage>
</organism>
<dbReference type="Pfam" id="PF01237">
    <property type="entry name" value="Oxysterol_BP"/>
    <property type="match status" value="1"/>
</dbReference>
<gene>
    <name evidence="3" type="ORF">BRENAR_LOCUS1005</name>
</gene>
<dbReference type="Proteomes" id="UP000290900">
    <property type="component" value="Unassembled WGS sequence"/>
</dbReference>
<reference evidence="3 4" key="1">
    <citation type="submission" date="2018-12" db="EMBL/GenBank/DDBJ databases">
        <authorList>
            <person name="Tiukova I."/>
            <person name="Dainat J."/>
        </authorList>
    </citation>
    <scope>NUCLEOTIDE SEQUENCE [LARGE SCALE GENOMIC DNA]</scope>
</reference>
<dbReference type="EMBL" id="CAACVR010000003">
    <property type="protein sequence ID" value="VEU20270.1"/>
    <property type="molecule type" value="Genomic_DNA"/>
</dbReference>
<dbReference type="STRING" id="13370.A0A448YH73"/>
<dbReference type="InParanoid" id="A0A448YH73"/>
<evidence type="ECO:0000313" key="3">
    <source>
        <dbReference type="EMBL" id="VEU20270.1"/>
    </source>
</evidence>
<dbReference type="AlphaFoldDB" id="A0A448YH73"/>
<dbReference type="Gene3D" id="6.10.250.1430">
    <property type="match status" value="1"/>
</dbReference>
<evidence type="ECO:0000256" key="2">
    <source>
        <dbReference type="RuleBase" id="RU003844"/>
    </source>
</evidence>
<dbReference type="GO" id="GO:0016020">
    <property type="term" value="C:membrane"/>
    <property type="evidence" value="ECO:0007669"/>
    <property type="project" value="TreeGrafter"/>
</dbReference>
<dbReference type="OrthoDB" id="14833at2759"/>
<dbReference type="Gene3D" id="3.30.70.3490">
    <property type="match status" value="1"/>
</dbReference>
<name>A0A448YH73_BRENA</name>
<dbReference type="Gene3D" id="2.40.160.120">
    <property type="match status" value="1"/>
</dbReference>
<dbReference type="PANTHER" id="PTHR10972:SF184">
    <property type="entry name" value="OXYSTEROL-BINDING PROTEIN HOMOLOG 4-RELATED"/>
    <property type="match status" value="1"/>
</dbReference>
<dbReference type="SUPFAM" id="SSF144000">
    <property type="entry name" value="Oxysterol-binding protein-like"/>
    <property type="match status" value="1"/>
</dbReference>
<dbReference type="InterPro" id="IPR018494">
    <property type="entry name" value="Oxysterol-bd_CS"/>
</dbReference>
<keyword evidence="4" id="KW-1185">Reference proteome</keyword>
<dbReference type="PANTHER" id="PTHR10972">
    <property type="entry name" value="OXYSTEROL-BINDING PROTEIN-RELATED"/>
    <property type="match status" value="1"/>
</dbReference>
<dbReference type="InterPro" id="IPR037239">
    <property type="entry name" value="OSBP_sf"/>
</dbReference>
<dbReference type="InterPro" id="IPR000648">
    <property type="entry name" value="Oxysterol-bd"/>
</dbReference>
<accession>A0A448YH73</accession>
<evidence type="ECO:0000313" key="4">
    <source>
        <dbReference type="Proteomes" id="UP000290900"/>
    </source>
</evidence>
<proteinExistence type="inferred from homology"/>
<comment type="similarity">
    <text evidence="1 2">Belongs to the OSBP family.</text>
</comment>
<evidence type="ECO:0000256" key="1">
    <source>
        <dbReference type="ARBA" id="ARBA00008842"/>
    </source>
</evidence>